<gene>
    <name evidence="1" type="ORF">Ciccas_003447</name>
</gene>
<dbReference type="AlphaFoldDB" id="A0ABD2QEC7"/>
<sequence>MDLSYFSLNSAFVCLSQVQDRVVEKSSLVVCACVDAIYRKLLQFRVCSDQLSANDDLNWDAIKEKLTNMFLPDPVRIASQEMRSLMSDEISPQRSSTVCENGILSNRHKKHFSQCYWGQTWLSR</sequence>
<name>A0ABD2QEC7_9PLAT</name>
<reference evidence="1 2" key="1">
    <citation type="submission" date="2024-11" db="EMBL/GenBank/DDBJ databases">
        <title>Adaptive evolution of stress response genes in parasites aligns with host niche diversity.</title>
        <authorList>
            <person name="Hahn C."/>
            <person name="Resl P."/>
        </authorList>
    </citation>
    <scope>NUCLEOTIDE SEQUENCE [LARGE SCALE GENOMIC DNA]</scope>
    <source>
        <strain evidence="1">EGGRZ-B1_66</strain>
        <tissue evidence="1">Body</tissue>
    </source>
</reference>
<evidence type="ECO:0000313" key="1">
    <source>
        <dbReference type="EMBL" id="KAL3317889.1"/>
    </source>
</evidence>
<evidence type="ECO:0000313" key="2">
    <source>
        <dbReference type="Proteomes" id="UP001626550"/>
    </source>
</evidence>
<dbReference type="EMBL" id="JBJKFK010000313">
    <property type="protein sequence ID" value="KAL3317889.1"/>
    <property type="molecule type" value="Genomic_DNA"/>
</dbReference>
<proteinExistence type="predicted"/>
<accession>A0ABD2QEC7</accession>
<comment type="caution">
    <text evidence="1">The sequence shown here is derived from an EMBL/GenBank/DDBJ whole genome shotgun (WGS) entry which is preliminary data.</text>
</comment>
<keyword evidence="2" id="KW-1185">Reference proteome</keyword>
<dbReference type="Proteomes" id="UP001626550">
    <property type="component" value="Unassembled WGS sequence"/>
</dbReference>
<protein>
    <submittedName>
        <fullName evidence="1">Uncharacterized protein</fullName>
    </submittedName>
</protein>
<organism evidence="1 2">
    <name type="scientific">Cichlidogyrus casuarinus</name>
    <dbReference type="NCBI Taxonomy" id="1844966"/>
    <lineage>
        <taxon>Eukaryota</taxon>
        <taxon>Metazoa</taxon>
        <taxon>Spiralia</taxon>
        <taxon>Lophotrochozoa</taxon>
        <taxon>Platyhelminthes</taxon>
        <taxon>Monogenea</taxon>
        <taxon>Monopisthocotylea</taxon>
        <taxon>Dactylogyridea</taxon>
        <taxon>Ancyrocephalidae</taxon>
        <taxon>Cichlidogyrus</taxon>
    </lineage>
</organism>